<name>A0A0P1BBR8_9BASI</name>
<protein>
    <submittedName>
        <fullName evidence="1">Uncharacterized protein</fullName>
    </submittedName>
</protein>
<dbReference type="AlphaFoldDB" id="A0A0P1BBR8"/>
<evidence type="ECO:0000313" key="1">
    <source>
        <dbReference type="EMBL" id="CEH12817.1"/>
    </source>
</evidence>
<evidence type="ECO:0000313" key="2">
    <source>
        <dbReference type="Proteomes" id="UP000054845"/>
    </source>
</evidence>
<keyword evidence="2" id="KW-1185">Reference proteome</keyword>
<reference evidence="1 2" key="1">
    <citation type="submission" date="2014-09" db="EMBL/GenBank/DDBJ databases">
        <authorList>
            <person name="Magalhaes I.L.F."/>
            <person name="Oliveira U."/>
            <person name="Santos F.R."/>
            <person name="Vidigal T.H.D.A."/>
            <person name="Brescovit A.D."/>
            <person name="Santos A.J."/>
        </authorList>
    </citation>
    <scope>NUCLEOTIDE SEQUENCE [LARGE SCALE GENOMIC DNA]</scope>
</reference>
<accession>A0A0P1BBR8</accession>
<dbReference type="EMBL" id="CCYA01000192">
    <property type="protein sequence ID" value="CEH12817.1"/>
    <property type="molecule type" value="Genomic_DNA"/>
</dbReference>
<proteinExistence type="predicted"/>
<organism evidence="1 2">
    <name type="scientific">Ceraceosorus bombacis</name>
    <dbReference type="NCBI Taxonomy" id="401625"/>
    <lineage>
        <taxon>Eukaryota</taxon>
        <taxon>Fungi</taxon>
        <taxon>Dikarya</taxon>
        <taxon>Basidiomycota</taxon>
        <taxon>Ustilaginomycotina</taxon>
        <taxon>Exobasidiomycetes</taxon>
        <taxon>Ceraceosorales</taxon>
        <taxon>Ceraceosoraceae</taxon>
        <taxon>Ceraceosorus</taxon>
    </lineage>
</organism>
<dbReference type="Proteomes" id="UP000054845">
    <property type="component" value="Unassembled WGS sequence"/>
</dbReference>
<sequence>MKQGISRRIVPLLTMQEDAYRSRSAEKRQLGLAILASTNSLFRGQMASGTMDASAFVDVRRATLVTG</sequence>